<dbReference type="InterPro" id="IPR036163">
    <property type="entry name" value="HMA_dom_sf"/>
</dbReference>
<dbReference type="Gene3D" id="3.30.70.100">
    <property type="match status" value="1"/>
</dbReference>
<dbReference type="InterPro" id="IPR006121">
    <property type="entry name" value="HMA_dom"/>
</dbReference>
<dbReference type="RefSeq" id="WP_007909736.1">
    <property type="nucleotide sequence ID" value="NZ_ADVG01000002.1"/>
</dbReference>
<comment type="caution">
    <text evidence="2">The sequence shown here is derived from an EMBL/GenBank/DDBJ whole genome shotgun (WGS) entry which is preliminary data.</text>
</comment>
<keyword evidence="3" id="KW-1185">Reference proteome</keyword>
<reference evidence="2 3" key="1">
    <citation type="journal article" date="2011" name="Stand. Genomic Sci.">
        <title>Non-contiguous finished genome sequence and contextual data of the filamentous soil bacterium Ktedonobacter racemifer type strain (SOSP1-21).</title>
        <authorList>
            <person name="Chang Y.J."/>
            <person name="Land M."/>
            <person name="Hauser L."/>
            <person name="Chertkov O."/>
            <person name="Del Rio T.G."/>
            <person name="Nolan M."/>
            <person name="Copeland A."/>
            <person name="Tice H."/>
            <person name="Cheng J.F."/>
            <person name="Lucas S."/>
            <person name="Han C."/>
            <person name="Goodwin L."/>
            <person name="Pitluck S."/>
            <person name="Ivanova N."/>
            <person name="Ovchinikova G."/>
            <person name="Pati A."/>
            <person name="Chen A."/>
            <person name="Palaniappan K."/>
            <person name="Mavromatis K."/>
            <person name="Liolios K."/>
            <person name="Brettin T."/>
            <person name="Fiebig A."/>
            <person name="Rohde M."/>
            <person name="Abt B."/>
            <person name="Goker M."/>
            <person name="Detter J.C."/>
            <person name="Woyke T."/>
            <person name="Bristow J."/>
            <person name="Eisen J.A."/>
            <person name="Markowitz V."/>
            <person name="Hugenholtz P."/>
            <person name="Kyrpides N.C."/>
            <person name="Klenk H.P."/>
            <person name="Lapidus A."/>
        </authorList>
    </citation>
    <scope>NUCLEOTIDE SEQUENCE [LARGE SCALE GENOMIC DNA]</scope>
    <source>
        <strain evidence="3">DSM 44963</strain>
    </source>
</reference>
<name>D6TR25_KTERA</name>
<feature type="domain" description="HMA" evidence="1">
    <location>
        <begin position="7"/>
        <end position="65"/>
    </location>
</feature>
<dbReference type="SUPFAM" id="SSF55008">
    <property type="entry name" value="HMA, heavy metal-associated domain"/>
    <property type="match status" value="1"/>
</dbReference>
<dbReference type="InParanoid" id="D6TR25"/>
<evidence type="ECO:0000259" key="1">
    <source>
        <dbReference type="Pfam" id="PF00403"/>
    </source>
</evidence>
<dbReference type="Proteomes" id="UP000004508">
    <property type="component" value="Unassembled WGS sequence"/>
</dbReference>
<gene>
    <name evidence="2" type="ORF">Krac_7151</name>
</gene>
<organism evidence="2 3">
    <name type="scientific">Ktedonobacter racemifer DSM 44963</name>
    <dbReference type="NCBI Taxonomy" id="485913"/>
    <lineage>
        <taxon>Bacteria</taxon>
        <taxon>Bacillati</taxon>
        <taxon>Chloroflexota</taxon>
        <taxon>Ktedonobacteria</taxon>
        <taxon>Ktedonobacterales</taxon>
        <taxon>Ktedonobacteraceae</taxon>
        <taxon>Ktedonobacter</taxon>
    </lineage>
</organism>
<dbReference type="CDD" id="cd00371">
    <property type="entry name" value="HMA"/>
    <property type="match status" value="1"/>
</dbReference>
<evidence type="ECO:0000313" key="3">
    <source>
        <dbReference type="Proteomes" id="UP000004508"/>
    </source>
</evidence>
<accession>D6TR25</accession>
<dbReference type="GO" id="GO:0046872">
    <property type="term" value="F:metal ion binding"/>
    <property type="evidence" value="ECO:0007669"/>
    <property type="project" value="InterPro"/>
</dbReference>
<proteinExistence type="predicted"/>
<dbReference type="EMBL" id="ADVG01000002">
    <property type="protein sequence ID" value="EFH85896.1"/>
    <property type="molecule type" value="Genomic_DNA"/>
</dbReference>
<dbReference type="AlphaFoldDB" id="D6TR25"/>
<dbReference type="OrthoDB" id="9814359at2"/>
<protein>
    <recommendedName>
        <fullName evidence="1">HMA domain-containing protein</fullName>
    </recommendedName>
</protein>
<evidence type="ECO:0000313" key="2">
    <source>
        <dbReference type="EMBL" id="EFH85896.1"/>
    </source>
</evidence>
<sequence>MSHQYHFQVEDVTCEKCDARIRQALLALPGTQQVELTRTQDNEATVILTTAEDLPTTHIETAIEQQSAGTSHQYKVRWGTA</sequence>
<dbReference type="STRING" id="485913.Krac_7151"/>
<dbReference type="Pfam" id="PF00403">
    <property type="entry name" value="HMA"/>
    <property type="match status" value="1"/>
</dbReference>